<dbReference type="RefSeq" id="XP_031875025.1">
    <property type="nucleotide sequence ID" value="XM_032010971.1"/>
</dbReference>
<dbReference type="OrthoDB" id="8300194at2759"/>
<proteinExistence type="predicted"/>
<name>A0A370U3M0_9HELO</name>
<accession>A0A370U3M0</accession>
<dbReference type="GeneID" id="43595197"/>
<dbReference type="Gene3D" id="3.90.1200.10">
    <property type="match status" value="1"/>
</dbReference>
<evidence type="ECO:0000313" key="3">
    <source>
        <dbReference type="Proteomes" id="UP000254866"/>
    </source>
</evidence>
<evidence type="ECO:0000313" key="2">
    <source>
        <dbReference type="EMBL" id="RDL42369.1"/>
    </source>
</evidence>
<comment type="caution">
    <text evidence="2">The sequence shown here is derived from an EMBL/GenBank/DDBJ whole genome shotgun (WGS) entry which is preliminary data.</text>
</comment>
<dbReference type="InterPro" id="IPR051678">
    <property type="entry name" value="AGP_Transferase"/>
</dbReference>
<dbReference type="CDD" id="cd05120">
    <property type="entry name" value="APH_ChoK_like"/>
    <property type="match status" value="1"/>
</dbReference>
<dbReference type="AlphaFoldDB" id="A0A370U3M0"/>
<gene>
    <name evidence="2" type="ORF">BP5553_02348</name>
</gene>
<dbReference type="Proteomes" id="UP000254866">
    <property type="component" value="Unassembled WGS sequence"/>
</dbReference>
<dbReference type="InterPro" id="IPR011009">
    <property type="entry name" value="Kinase-like_dom_sf"/>
</dbReference>
<dbReference type="PANTHER" id="PTHR21310:SF15">
    <property type="entry name" value="AMINOGLYCOSIDE PHOSPHOTRANSFERASE DOMAIN-CONTAINING PROTEIN"/>
    <property type="match status" value="1"/>
</dbReference>
<reference evidence="2 3" key="1">
    <citation type="journal article" date="2018" name="IMA Fungus">
        <title>IMA Genome-F 9: Draft genome sequence of Annulohypoxylon stygium, Aspergillus mulundensis, Berkeleyomyces basicola (syn. Thielaviopsis basicola), Ceratocystis smalleyi, two Cercospora beticola strains, Coleophoma cylindrospora, Fusarium fracticaudum, Phialophora cf. hyalina, and Morchella septimelata.</title>
        <authorList>
            <person name="Wingfield B.D."/>
            <person name="Bills G.F."/>
            <person name="Dong Y."/>
            <person name="Huang W."/>
            <person name="Nel W.J."/>
            <person name="Swalarsk-Parry B.S."/>
            <person name="Vaghefi N."/>
            <person name="Wilken P.M."/>
            <person name="An Z."/>
            <person name="de Beer Z.W."/>
            <person name="De Vos L."/>
            <person name="Chen L."/>
            <person name="Duong T.A."/>
            <person name="Gao Y."/>
            <person name="Hammerbacher A."/>
            <person name="Kikkert J.R."/>
            <person name="Li Y."/>
            <person name="Li H."/>
            <person name="Li K."/>
            <person name="Li Q."/>
            <person name="Liu X."/>
            <person name="Ma X."/>
            <person name="Naidoo K."/>
            <person name="Pethybridge S.J."/>
            <person name="Sun J."/>
            <person name="Steenkamp E.T."/>
            <person name="van der Nest M.A."/>
            <person name="van Wyk S."/>
            <person name="Wingfield M.J."/>
            <person name="Xiong C."/>
            <person name="Yue Q."/>
            <person name="Zhang X."/>
        </authorList>
    </citation>
    <scope>NUCLEOTIDE SEQUENCE [LARGE SCALE GENOMIC DNA]</scope>
    <source>
        <strain evidence="2 3">BP 5553</strain>
    </source>
</reference>
<keyword evidence="3" id="KW-1185">Reference proteome</keyword>
<dbReference type="Pfam" id="PF01636">
    <property type="entry name" value="APH"/>
    <property type="match status" value="1"/>
</dbReference>
<protein>
    <recommendedName>
        <fullName evidence="1">Aminoglycoside phosphotransferase domain-containing protein</fullName>
    </recommendedName>
</protein>
<sequence length="260" mass="29550">MHPTFGSAVEGITLSAYFGNRVVQSTTSGGHLVAVKVKPRTFARSEAKMMGYASQQAGLKAPRVLGCYDVEGGVTTMVSDLVPGVSLDQVWHKMNAQQQESIKTQLKEQIRIFRTCTKPYIGRIDHELTRNFYDRLGISYMGPFDSEVEFDEWCLARLKTPISRMKWKYLVPYMRGSDSKRFVLTHGDLAAHNIMVNDGIITGIVDWEHSGFFPEYVEYAAATVICDFHEEWWKPVLKEILEPCGSQRLKFQGLVKDRGW</sequence>
<dbReference type="STRING" id="2656787.A0A370U3M0"/>
<dbReference type="EMBL" id="NPIC01000001">
    <property type="protein sequence ID" value="RDL42369.1"/>
    <property type="molecule type" value="Genomic_DNA"/>
</dbReference>
<dbReference type="PANTHER" id="PTHR21310">
    <property type="entry name" value="AMINOGLYCOSIDE PHOSPHOTRANSFERASE-RELATED-RELATED"/>
    <property type="match status" value="1"/>
</dbReference>
<organism evidence="2 3">
    <name type="scientific">Venustampulla echinocandica</name>
    <dbReference type="NCBI Taxonomy" id="2656787"/>
    <lineage>
        <taxon>Eukaryota</taxon>
        <taxon>Fungi</taxon>
        <taxon>Dikarya</taxon>
        <taxon>Ascomycota</taxon>
        <taxon>Pezizomycotina</taxon>
        <taxon>Leotiomycetes</taxon>
        <taxon>Helotiales</taxon>
        <taxon>Pleuroascaceae</taxon>
        <taxon>Venustampulla</taxon>
    </lineage>
</organism>
<feature type="domain" description="Aminoglycoside phosphotransferase" evidence="1">
    <location>
        <begin position="18"/>
        <end position="222"/>
    </location>
</feature>
<dbReference type="SUPFAM" id="SSF56112">
    <property type="entry name" value="Protein kinase-like (PK-like)"/>
    <property type="match status" value="1"/>
</dbReference>
<evidence type="ECO:0000259" key="1">
    <source>
        <dbReference type="Pfam" id="PF01636"/>
    </source>
</evidence>
<dbReference type="InterPro" id="IPR002575">
    <property type="entry name" value="Aminoglycoside_PTrfase"/>
</dbReference>